<feature type="transmembrane region" description="Helical" evidence="1">
    <location>
        <begin position="7"/>
        <end position="26"/>
    </location>
</feature>
<dbReference type="EMBL" id="LDAU01000176">
    <property type="protein sequence ID" value="KRX01122.1"/>
    <property type="molecule type" value="Genomic_DNA"/>
</dbReference>
<dbReference type="GO" id="GO:0034399">
    <property type="term" value="C:nuclear periphery"/>
    <property type="evidence" value="ECO:0007669"/>
    <property type="project" value="TreeGrafter"/>
</dbReference>
<dbReference type="GO" id="GO:0071763">
    <property type="term" value="P:nuclear membrane organization"/>
    <property type="evidence" value="ECO:0007669"/>
    <property type="project" value="TreeGrafter"/>
</dbReference>
<dbReference type="Proteomes" id="UP000054937">
    <property type="component" value="Unassembled WGS sequence"/>
</dbReference>
<keyword evidence="1" id="KW-0472">Membrane</keyword>
<evidence type="ECO:0000256" key="1">
    <source>
        <dbReference type="SAM" id="Phobius"/>
    </source>
</evidence>
<sequence>MEDKKKMNRIIVILILIFLVLTWIFLKIYNLSAIQFCDSGTNPLKNNNCKPCPKNGLCENGQLTCDVMYVRDGDNCIESSKLLQLKDKTLEGIIEDLERNNGDLQCSQLSNENQIVYKSIKEIKLILDKIPQFSETLIKDLYDPENQERFDYEINKNGMIYTKNSRKSLICHIKIYFYQNPFRSFGLTIFTIISILTMYKIRRIQIERKISYEIFDFLVTDLKKSQDNTLNIAKYDYEWKKKYKSDFNENVLHNVEKLRQQVKQIEVFFDENDTLWYLNQDAGNSTYCYLDLDYRPQCRKCPENAECSNGEILCDYGYKLETHGLQDRLCVKKDRLEMEAEKLFLNILIQEEYLQGQHVCRQEQEYVQKQLSLQGIQYATGQLLINSQRYTKDEIQIILENMRDFASSQSVQSNKNQEILLEPEFKFLEEIYGNKLNNKIIDLVCEIALIKDNSIEIWEENGNLKWILNKN</sequence>
<dbReference type="PANTHER" id="PTHR47808:SF2">
    <property type="entry name" value="LEM DOMAIN-CONTAINING PROTEIN 2"/>
    <property type="match status" value="1"/>
</dbReference>
<name>A0A0V0QFY2_PSEPJ</name>
<keyword evidence="3" id="KW-1185">Reference proteome</keyword>
<comment type="caution">
    <text evidence="2">The sequence shown here is derived from an EMBL/GenBank/DDBJ whole genome shotgun (WGS) entry which is preliminary data.</text>
</comment>
<gene>
    <name evidence="2" type="ORF">PPERSA_08223</name>
</gene>
<dbReference type="PANTHER" id="PTHR47808">
    <property type="entry name" value="INNER NUCLEAR MEMBRANE PROTEIN HEH2-RELATED"/>
    <property type="match status" value="1"/>
</dbReference>
<keyword evidence="1" id="KW-1133">Transmembrane helix</keyword>
<organism evidence="2 3">
    <name type="scientific">Pseudocohnilembus persalinus</name>
    <name type="common">Ciliate</name>
    <dbReference type="NCBI Taxonomy" id="266149"/>
    <lineage>
        <taxon>Eukaryota</taxon>
        <taxon>Sar</taxon>
        <taxon>Alveolata</taxon>
        <taxon>Ciliophora</taxon>
        <taxon>Intramacronucleata</taxon>
        <taxon>Oligohymenophorea</taxon>
        <taxon>Scuticociliatia</taxon>
        <taxon>Philasterida</taxon>
        <taxon>Pseudocohnilembidae</taxon>
        <taxon>Pseudocohnilembus</taxon>
    </lineage>
</organism>
<dbReference type="AlphaFoldDB" id="A0A0V0QFY2"/>
<proteinExistence type="predicted"/>
<dbReference type="GO" id="GO:0005637">
    <property type="term" value="C:nuclear inner membrane"/>
    <property type="evidence" value="ECO:0007669"/>
    <property type="project" value="InterPro"/>
</dbReference>
<dbReference type="InParanoid" id="A0A0V0QFY2"/>
<evidence type="ECO:0008006" key="4">
    <source>
        <dbReference type="Google" id="ProtNLM"/>
    </source>
</evidence>
<dbReference type="GO" id="GO:0003682">
    <property type="term" value="F:chromatin binding"/>
    <property type="evidence" value="ECO:0007669"/>
    <property type="project" value="InterPro"/>
</dbReference>
<evidence type="ECO:0000313" key="3">
    <source>
        <dbReference type="Proteomes" id="UP000054937"/>
    </source>
</evidence>
<accession>A0A0V0QFY2</accession>
<dbReference type="InterPro" id="IPR044780">
    <property type="entry name" value="Heh2/Src1"/>
</dbReference>
<dbReference type="GO" id="GO:0005783">
    <property type="term" value="C:endoplasmic reticulum"/>
    <property type="evidence" value="ECO:0007669"/>
    <property type="project" value="TreeGrafter"/>
</dbReference>
<keyword evidence="1" id="KW-0812">Transmembrane</keyword>
<evidence type="ECO:0000313" key="2">
    <source>
        <dbReference type="EMBL" id="KRX01122.1"/>
    </source>
</evidence>
<protein>
    <recommendedName>
        <fullName evidence="4">Man1/Src1 C-terminal domain-containing protein</fullName>
    </recommendedName>
</protein>
<reference evidence="2 3" key="1">
    <citation type="journal article" date="2015" name="Sci. Rep.">
        <title>Genome of the facultative scuticociliatosis pathogen Pseudocohnilembus persalinus provides insight into its virulence through horizontal gene transfer.</title>
        <authorList>
            <person name="Xiong J."/>
            <person name="Wang G."/>
            <person name="Cheng J."/>
            <person name="Tian M."/>
            <person name="Pan X."/>
            <person name="Warren A."/>
            <person name="Jiang C."/>
            <person name="Yuan D."/>
            <person name="Miao W."/>
        </authorList>
    </citation>
    <scope>NUCLEOTIDE SEQUENCE [LARGE SCALE GENOMIC DNA]</scope>
    <source>
        <strain evidence="2">36N120E</strain>
    </source>
</reference>